<gene>
    <name evidence="1" type="ORF">ACFSUQ_09505</name>
</gene>
<evidence type="ECO:0000313" key="1">
    <source>
        <dbReference type="EMBL" id="MFD2675523.1"/>
    </source>
</evidence>
<name>A0ABW5RKC4_9MICO</name>
<accession>A0ABW5RKC4</accession>
<sequence length="65" mass="6947">MSDSPTTQIAMHADDRDFLREIAAGCHKLGVPVTVADIDKLCDKHGIDDPDFAAELLAIGNGEQP</sequence>
<comment type="caution">
    <text evidence="1">The sequence shown here is derived from an EMBL/GenBank/DDBJ whole genome shotgun (WGS) entry which is preliminary data.</text>
</comment>
<proteinExistence type="predicted"/>
<dbReference type="Proteomes" id="UP001597453">
    <property type="component" value="Unassembled WGS sequence"/>
</dbReference>
<evidence type="ECO:0000313" key="2">
    <source>
        <dbReference type="Proteomes" id="UP001597453"/>
    </source>
</evidence>
<dbReference type="RefSeq" id="WP_066059497.1">
    <property type="nucleotide sequence ID" value="NZ_JBHUNF010000010.1"/>
</dbReference>
<reference evidence="2" key="1">
    <citation type="journal article" date="2019" name="Int. J. Syst. Evol. Microbiol.">
        <title>The Global Catalogue of Microorganisms (GCM) 10K type strain sequencing project: providing services to taxonomists for standard genome sequencing and annotation.</title>
        <authorList>
            <consortium name="The Broad Institute Genomics Platform"/>
            <consortium name="The Broad Institute Genome Sequencing Center for Infectious Disease"/>
            <person name="Wu L."/>
            <person name="Ma J."/>
        </authorList>
    </citation>
    <scope>NUCLEOTIDE SEQUENCE [LARGE SCALE GENOMIC DNA]</scope>
    <source>
        <strain evidence="2">TISTR 1511</strain>
    </source>
</reference>
<keyword evidence="2" id="KW-1185">Reference proteome</keyword>
<organism evidence="1 2">
    <name type="scientific">Gulosibacter bifidus</name>
    <dbReference type="NCBI Taxonomy" id="272239"/>
    <lineage>
        <taxon>Bacteria</taxon>
        <taxon>Bacillati</taxon>
        <taxon>Actinomycetota</taxon>
        <taxon>Actinomycetes</taxon>
        <taxon>Micrococcales</taxon>
        <taxon>Microbacteriaceae</taxon>
        <taxon>Gulosibacter</taxon>
    </lineage>
</organism>
<dbReference type="EMBL" id="JBHUNF010000010">
    <property type="protein sequence ID" value="MFD2675523.1"/>
    <property type="molecule type" value="Genomic_DNA"/>
</dbReference>
<protein>
    <submittedName>
        <fullName evidence="1">Uncharacterized protein</fullName>
    </submittedName>
</protein>